<feature type="domain" description="Peptidase M50" evidence="14">
    <location>
        <begin position="105"/>
        <end position="176"/>
    </location>
</feature>
<keyword evidence="5" id="KW-0645">Protease</keyword>
<keyword evidence="10 13" id="KW-1133">Transmembrane helix</keyword>
<evidence type="ECO:0000256" key="13">
    <source>
        <dbReference type="SAM" id="Phobius"/>
    </source>
</evidence>
<gene>
    <name evidence="15" type="ORF">UW23_C0016G0018</name>
</gene>
<dbReference type="PANTHER" id="PTHR35864:SF1">
    <property type="entry name" value="ZINC METALLOPROTEASE YWHC-RELATED"/>
    <property type="match status" value="1"/>
</dbReference>
<evidence type="ECO:0000256" key="4">
    <source>
        <dbReference type="ARBA" id="ARBA00022475"/>
    </source>
</evidence>
<dbReference type="InterPro" id="IPR044537">
    <property type="entry name" value="Rip2-like"/>
</dbReference>
<keyword evidence="7" id="KW-0479">Metal-binding</keyword>
<evidence type="ECO:0000256" key="2">
    <source>
        <dbReference type="ARBA" id="ARBA00004651"/>
    </source>
</evidence>
<dbReference type="PATRIC" id="fig|1618376.3.peg.482"/>
<dbReference type="AlphaFoldDB" id="A0A0G1IUB0"/>
<keyword evidence="9" id="KW-0862">Zinc</keyword>
<evidence type="ECO:0000256" key="3">
    <source>
        <dbReference type="ARBA" id="ARBA00007931"/>
    </source>
</evidence>
<dbReference type="InterPro" id="IPR008915">
    <property type="entry name" value="Peptidase_M50"/>
</dbReference>
<evidence type="ECO:0000256" key="1">
    <source>
        <dbReference type="ARBA" id="ARBA00001947"/>
    </source>
</evidence>
<keyword evidence="6 13" id="KW-0812">Transmembrane</keyword>
<dbReference type="PANTHER" id="PTHR35864">
    <property type="entry name" value="ZINC METALLOPROTEASE MJ0611-RELATED"/>
    <property type="match status" value="1"/>
</dbReference>
<evidence type="ECO:0000313" key="15">
    <source>
        <dbReference type="EMBL" id="KKT35437.1"/>
    </source>
</evidence>
<keyword evidence="4" id="KW-1003">Cell membrane</keyword>
<evidence type="ECO:0000313" key="16">
    <source>
        <dbReference type="Proteomes" id="UP000034069"/>
    </source>
</evidence>
<evidence type="ECO:0000256" key="6">
    <source>
        <dbReference type="ARBA" id="ARBA00022692"/>
    </source>
</evidence>
<name>A0A0G1IUB0_9BACT</name>
<evidence type="ECO:0000256" key="11">
    <source>
        <dbReference type="ARBA" id="ARBA00023049"/>
    </source>
</evidence>
<evidence type="ECO:0000256" key="7">
    <source>
        <dbReference type="ARBA" id="ARBA00022723"/>
    </source>
</evidence>
<feature type="transmembrane region" description="Helical" evidence="13">
    <location>
        <begin position="53"/>
        <end position="71"/>
    </location>
</feature>
<evidence type="ECO:0000256" key="12">
    <source>
        <dbReference type="ARBA" id="ARBA00023136"/>
    </source>
</evidence>
<comment type="caution">
    <text evidence="15">The sequence shown here is derived from an EMBL/GenBank/DDBJ whole genome shotgun (WGS) entry which is preliminary data.</text>
</comment>
<dbReference type="Pfam" id="PF02163">
    <property type="entry name" value="Peptidase_M50"/>
    <property type="match status" value="1"/>
</dbReference>
<proteinExistence type="inferred from homology"/>
<evidence type="ECO:0000256" key="5">
    <source>
        <dbReference type="ARBA" id="ARBA00022670"/>
    </source>
</evidence>
<organism evidence="15 16">
    <name type="scientific">Candidatus Collierbacteria bacterium GW2011_GWA1_44_12</name>
    <dbReference type="NCBI Taxonomy" id="1618376"/>
    <lineage>
        <taxon>Bacteria</taxon>
        <taxon>Candidatus Collieribacteriota</taxon>
    </lineage>
</organism>
<sequence>MLRTLFESPITFALFALSLIVAVTVHEFSHALVADRLGDPTPRSQGRLSLNPLVHLDPLGTLSLFLIGFGWGKPVEFYPPNLKSPRRDAALISIAGPISNILVATVLSIIGRTLLDPGISTFLLPFIYINVILAVFNLVPIGPLDGQKILFALLPRDLAYEYQAIMSRYGTLILIFFLLPVMGSTAPIQALIGPVISFVLRLMLG</sequence>
<protein>
    <submittedName>
        <fullName evidence="15">Peptidase M50</fullName>
    </submittedName>
</protein>
<evidence type="ECO:0000256" key="9">
    <source>
        <dbReference type="ARBA" id="ARBA00022833"/>
    </source>
</evidence>
<dbReference type="GO" id="GO:0005886">
    <property type="term" value="C:plasma membrane"/>
    <property type="evidence" value="ECO:0007669"/>
    <property type="project" value="UniProtKB-SubCell"/>
</dbReference>
<feature type="transmembrane region" description="Helical" evidence="13">
    <location>
        <begin position="91"/>
        <end position="110"/>
    </location>
</feature>
<dbReference type="Proteomes" id="UP000034069">
    <property type="component" value="Unassembled WGS sequence"/>
</dbReference>
<evidence type="ECO:0000256" key="10">
    <source>
        <dbReference type="ARBA" id="ARBA00022989"/>
    </source>
</evidence>
<dbReference type="CDD" id="cd06158">
    <property type="entry name" value="S2P-M50_like_1"/>
    <property type="match status" value="1"/>
</dbReference>
<reference evidence="15 16" key="1">
    <citation type="journal article" date="2015" name="Nature">
        <title>rRNA introns, odd ribosomes, and small enigmatic genomes across a large radiation of phyla.</title>
        <authorList>
            <person name="Brown C.T."/>
            <person name="Hug L.A."/>
            <person name="Thomas B.C."/>
            <person name="Sharon I."/>
            <person name="Castelle C.J."/>
            <person name="Singh A."/>
            <person name="Wilkins M.J."/>
            <person name="Williams K.H."/>
            <person name="Banfield J.F."/>
        </authorList>
    </citation>
    <scope>NUCLEOTIDE SEQUENCE [LARGE SCALE GENOMIC DNA]</scope>
</reference>
<dbReference type="GO" id="GO:0046872">
    <property type="term" value="F:metal ion binding"/>
    <property type="evidence" value="ECO:0007669"/>
    <property type="project" value="UniProtKB-KW"/>
</dbReference>
<accession>A0A0G1IUB0</accession>
<feature type="transmembrane region" description="Helical" evidence="13">
    <location>
        <begin position="122"/>
        <end position="144"/>
    </location>
</feature>
<dbReference type="InterPro" id="IPR052348">
    <property type="entry name" value="Metallopeptidase_M50B"/>
</dbReference>
<evidence type="ECO:0000256" key="8">
    <source>
        <dbReference type="ARBA" id="ARBA00022801"/>
    </source>
</evidence>
<evidence type="ECO:0000259" key="14">
    <source>
        <dbReference type="Pfam" id="PF02163"/>
    </source>
</evidence>
<keyword evidence="11" id="KW-0482">Metalloprotease</keyword>
<feature type="transmembrane region" description="Helical" evidence="13">
    <location>
        <begin position="165"/>
        <end position="182"/>
    </location>
</feature>
<dbReference type="GO" id="GO:0008237">
    <property type="term" value="F:metallopeptidase activity"/>
    <property type="evidence" value="ECO:0007669"/>
    <property type="project" value="UniProtKB-KW"/>
</dbReference>
<dbReference type="EMBL" id="LCHN01000016">
    <property type="protein sequence ID" value="KKT35437.1"/>
    <property type="molecule type" value="Genomic_DNA"/>
</dbReference>
<feature type="transmembrane region" description="Helical" evidence="13">
    <location>
        <begin position="12"/>
        <end position="33"/>
    </location>
</feature>
<keyword evidence="8" id="KW-0378">Hydrolase</keyword>
<keyword evidence="12 13" id="KW-0472">Membrane</keyword>
<dbReference type="GO" id="GO:0006508">
    <property type="term" value="P:proteolysis"/>
    <property type="evidence" value="ECO:0007669"/>
    <property type="project" value="UniProtKB-KW"/>
</dbReference>
<comment type="cofactor">
    <cofactor evidence="1">
        <name>Zn(2+)</name>
        <dbReference type="ChEBI" id="CHEBI:29105"/>
    </cofactor>
</comment>
<comment type="subcellular location">
    <subcellularLocation>
        <location evidence="2">Cell membrane</location>
        <topology evidence="2">Multi-pass membrane protein</topology>
    </subcellularLocation>
</comment>
<comment type="similarity">
    <text evidence="3">Belongs to the peptidase M50B family.</text>
</comment>